<comment type="cofactor">
    <cofactor evidence="2">
        <name>Fe(2+)</name>
        <dbReference type="ChEBI" id="CHEBI:29033"/>
    </cofactor>
    <text evidence="2">Binds 1 Fe(2+) ion.</text>
</comment>
<dbReference type="NCBIfam" id="TIGR00079">
    <property type="entry name" value="pept_deformyl"/>
    <property type="match status" value="1"/>
</dbReference>
<dbReference type="Pfam" id="PF01327">
    <property type="entry name" value="Pep_deformylase"/>
    <property type="match status" value="1"/>
</dbReference>
<dbReference type="CDD" id="cd00487">
    <property type="entry name" value="Pep_deformylase"/>
    <property type="match status" value="1"/>
</dbReference>
<comment type="function">
    <text evidence="2">Removes the formyl group from the N-terminal Met of newly synthesized proteins. Requires at least a dipeptide for an efficient rate of reaction. N-terminal L-methionine is a prerequisite for activity but the enzyme has broad specificity at other positions.</text>
</comment>
<comment type="caution">
    <text evidence="3">The sequence shown here is derived from an EMBL/GenBank/DDBJ whole genome shotgun (WGS) entry which is preliminary data.</text>
</comment>
<organism evidence="3 4">
    <name type="scientific">Candidatus Aquitaenariimonas noxiae</name>
    <dbReference type="NCBI Taxonomy" id="1974741"/>
    <lineage>
        <taxon>Bacteria</taxon>
        <taxon>Pseudomonadati</taxon>
        <taxon>Candidatus Omnitrophota</taxon>
        <taxon>Candidatus Aquitaenariimonas</taxon>
    </lineage>
</organism>
<dbReference type="AlphaFoldDB" id="A0A2J0KXG4"/>
<gene>
    <name evidence="2 3" type="primary">def</name>
    <name evidence="3" type="ORF">COS99_07170</name>
</gene>
<evidence type="ECO:0000313" key="3">
    <source>
        <dbReference type="EMBL" id="PIU41110.1"/>
    </source>
</evidence>
<dbReference type="InterPro" id="IPR023635">
    <property type="entry name" value="Peptide_deformylase"/>
</dbReference>
<dbReference type="GO" id="GO:0006412">
    <property type="term" value="P:translation"/>
    <property type="evidence" value="ECO:0007669"/>
    <property type="project" value="UniProtKB-UniRule"/>
</dbReference>
<dbReference type="PANTHER" id="PTHR10458">
    <property type="entry name" value="PEPTIDE DEFORMYLASE"/>
    <property type="match status" value="1"/>
</dbReference>
<evidence type="ECO:0000256" key="1">
    <source>
        <dbReference type="ARBA" id="ARBA00010759"/>
    </source>
</evidence>
<reference evidence="3 4" key="1">
    <citation type="submission" date="2017-09" db="EMBL/GenBank/DDBJ databases">
        <title>Depth-based differentiation of microbial function through sediment-hosted aquifers and enrichment of novel symbionts in the deep terrestrial subsurface.</title>
        <authorList>
            <person name="Probst A.J."/>
            <person name="Ladd B."/>
            <person name="Jarett J.K."/>
            <person name="Geller-Mcgrath D.E."/>
            <person name="Sieber C.M."/>
            <person name="Emerson J.B."/>
            <person name="Anantharaman K."/>
            <person name="Thomas B.C."/>
            <person name="Malmstrom R."/>
            <person name="Stieglmeier M."/>
            <person name="Klingl A."/>
            <person name="Woyke T."/>
            <person name="Ryan C.M."/>
            <person name="Banfield J.F."/>
        </authorList>
    </citation>
    <scope>NUCLEOTIDE SEQUENCE [LARGE SCALE GENOMIC DNA]</scope>
    <source>
        <strain evidence="3">CG07_land_8_20_14_0_80_42_15</strain>
    </source>
</reference>
<dbReference type="GO" id="GO:0046872">
    <property type="term" value="F:metal ion binding"/>
    <property type="evidence" value="ECO:0007669"/>
    <property type="project" value="UniProtKB-KW"/>
</dbReference>
<proteinExistence type="inferred from homology"/>
<keyword evidence="2" id="KW-0648">Protein biosynthesis</keyword>
<feature type="binding site" evidence="2">
    <location>
        <position position="138"/>
    </location>
    <ligand>
        <name>Fe cation</name>
        <dbReference type="ChEBI" id="CHEBI:24875"/>
    </ligand>
</feature>
<dbReference type="SUPFAM" id="SSF56420">
    <property type="entry name" value="Peptide deformylase"/>
    <property type="match status" value="1"/>
</dbReference>
<dbReference type="EC" id="3.5.1.88" evidence="2"/>
<feature type="active site" evidence="2">
    <location>
        <position position="135"/>
    </location>
</feature>
<dbReference type="NCBIfam" id="NF001159">
    <property type="entry name" value="PRK00150.1-3"/>
    <property type="match status" value="1"/>
</dbReference>
<feature type="binding site" evidence="2">
    <location>
        <position position="92"/>
    </location>
    <ligand>
        <name>Fe cation</name>
        <dbReference type="ChEBI" id="CHEBI:24875"/>
    </ligand>
</feature>
<evidence type="ECO:0000313" key="4">
    <source>
        <dbReference type="Proteomes" id="UP000230052"/>
    </source>
</evidence>
<keyword evidence="2" id="KW-0408">Iron</keyword>
<protein>
    <recommendedName>
        <fullName evidence="2">Peptide deformylase</fullName>
        <shortName evidence="2">PDF</shortName>
        <ecNumber evidence="2">3.5.1.88</ecNumber>
    </recommendedName>
    <alternativeName>
        <fullName evidence="2">Polypeptide deformylase</fullName>
    </alternativeName>
</protein>
<dbReference type="PIRSF" id="PIRSF004749">
    <property type="entry name" value="Pep_def"/>
    <property type="match status" value="1"/>
</dbReference>
<dbReference type="GO" id="GO:0042586">
    <property type="term" value="F:peptide deformylase activity"/>
    <property type="evidence" value="ECO:0007669"/>
    <property type="project" value="UniProtKB-UniRule"/>
</dbReference>
<accession>A0A2J0KXG4</accession>
<dbReference type="EMBL" id="PEWV01000071">
    <property type="protein sequence ID" value="PIU41110.1"/>
    <property type="molecule type" value="Genomic_DNA"/>
</dbReference>
<dbReference type="Proteomes" id="UP000230052">
    <property type="component" value="Unassembled WGS sequence"/>
</dbReference>
<comment type="catalytic activity">
    <reaction evidence="2">
        <text>N-terminal N-formyl-L-methionyl-[peptide] + H2O = N-terminal L-methionyl-[peptide] + formate</text>
        <dbReference type="Rhea" id="RHEA:24420"/>
        <dbReference type="Rhea" id="RHEA-COMP:10639"/>
        <dbReference type="Rhea" id="RHEA-COMP:10640"/>
        <dbReference type="ChEBI" id="CHEBI:15377"/>
        <dbReference type="ChEBI" id="CHEBI:15740"/>
        <dbReference type="ChEBI" id="CHEBI:49298"/>
        <dbReference type="ChEBI" id="CHEBI:64731"/>
        <dbReference type="EC" id="3.5.1.88"/>
    </reaction>
</comment>
<evidence type="ECO:0000256" key="2">
    <source>
        <dbReference type="HAMAP-Rule" id="MF_00163"/>
    </source>
</evidence>
<dbReference type="InterPro" id="IPR036821">
    <property type="entry name" value="Peptide_deformylase_sf"/>
</dbReference>
<name>A0A2J0KXG4_9BACT</name>
<keyword evidence="2" id="KW-0479">Metal-binding</keyword>
<feature type="binding site" evidence="2">
    <location>
        <position position="134"/>
    </location>
    <ligand>
        <name>Fe cation</name>
        <dbReference type="ChEBI" id="CHEBI:24875"/>
    </ligand>
</feature>
<dbReference type="HAMAP" id="MF_00163">
    <property type="entry name" value="Pep_deformylase"/>
    <property type="match status" value="1"/>
</dbReference>
<dbReference type="Gene3D" id="3.90.45.10">
    <property type="entry name" value="Peptide deformylase"/>
    <property type="match status" value="1"/>
</dbReference>
<sequence>MSILKIVKYPDKVLKCKAIALEDIDASLIKVLAKDMFDTMYLNDGVGLAANQIGISKQIAVMNPTGSKQDEIVLINPEITKKRGMSKMEEGCLSLPGISSEVKRANEVEVKFMDLEGNYKHLKLKGLPARIVQHELDHLNGFLFVDRLNFLKRKTLLKKFGKRGKA</sequence>
<keyword evidence="2" id="KW-0378">Hydrolase</keyword>
<dbReference type="PANTHER" id="PTHR10458:SF22">
    <property type="entry name" value="PEPTIDE DEFORMYLASE"/>
    <property type="match status" value="1"/>
</dbReference>
<comment type="similarity">
    <text evidence="1 2">Belongs to the polypeptide deformylase family.</text>
</comment>
<dbReference type="PRINTS" id="PR01576">
    <property type="entry name" value="PDEFORMYLASE"/>
</dbReference>